<evidence type="ECO:0000313" key="3">
    <source>
        <dbReference type="Proteomes" id="UP000199656"/>
    </source>
</evidence>
<evidence type="ECO:0000256" key="1">
    <source>
        <dbReference type="SAM" id="SignalP"/>
    </source>
</evidence>
<dbReference type="InterPro" id="IPR000709">
    <property type="entry name" value="Leu_Ile_Val-bd"/>
</dbReference>
<sequence>MKCSMFKSFSLLLLGAAVSFSSCQQGASKSGTTDSTATASKETVKIGVLHSLSGTMAISEVSLKDAVQMAVDEINAKGGVLGKQIEPVIVDPASDWDLFAEKAKELLIDKKVSAVFGCWTSVSRKSVLPVFEQNNGLLFYPVQYEGEECSNSVIYTGATPNQQLIPAAEYLMSEKGGGYKKFYLLGTDYVFPRTANKILKAYLLSKGIPKENIVEEYTPFHHQDYQTIISKIKRFAADGKACILSTINGDSNVPFYKEFANQGLSAATCPIMAFSVAEDELRSMDTEFLVGHLAAWNYFQSNDLPENKKFVEDFKAFCAKKGLPGGDKRVTDDPICWAYTGVYLWAKAAEKAGSFEVSKVRNALYSLEFDSPDGLVKMDPRNHHLAKPVVIGEIKPDGQFDIIWKSAGLVDPQPWSPLTSPDKDCDWVNHNGTYAKK</sequence>
<name>A0A1H4G8H3_9BACT</name>
<keyword evidence="3" id="KW-1185">Reference proteome</keyword>
<proteinExistence type="predicted"/>
<dbReference type="PRINTS" id="PR00337">
    <property type="entry name" value="LEUILEVALBP"/>
</dbReference>
<dbReference type="SUPFAM" id="SSF53822">
    <property type="entry name" value="Periplasmic binding protein-like I"/>
    <property type="match status" value="1"/>
</dbReference>
<dbReference type="Pfam" id="PF13433">
    <property type="entry name" value="Peripla_BP_5"/>
    <property type="match status" value="1"/>
</dbReference>
<protein>
    <submittedName>
        <fullName evidence="2">Amino acid/amide ABC transporter substrate-binding protein, HAAT family (TC 3.A.1.4.-)</fullName>
    </submittedName>
</protein>
<feature type="signal peptide" evidence="1">
    <location>
        <begin position="1"/>
        <end position="26"/>
    </location>
</feature>
<reference evidence="3" key="1">
    <citation type="submission" date="2016-10" db="EMBL/GenBank/DDBJ databases">
        <authorList>
            <person name="Varghese N."/>
            <person name="Submissions S."/>
        </authorList>
    </citation>
    <scope>NUCLEOTIDE SEQUENCE [LARGE SCALE GENOMIC DNA]</scope>
    <source>
        <strain evidence="3">DSM 23920</strain>
    </source>
</reference>
<dbReference type="PANTHER" id="PTHR47628:SF1">
    <property type="entry name" value="ALIPHATIC AMIDASE EXPRESSION-REGULATING PROTEIN"/>
    <property type="match status" value="1"/>
</dbReference>
<accession>A0A1H4G8H3</accession>
<dbReference type="Gene3D" id="3.40.50.2300">
    <property type="match status" value="2"/>
</dbReference>
<organism evidence="2 3">
    <name type="scientific">Chitinophaga terrae</name>
    <name type="common">ex Kim and Jung 2007</name>
    <dbReference type="NCBI Taxonomy" id="408074"/>
    <lineage>
        <taxon>Bacteria</taxon>
        <taxon>Pseudomonadati</taxon>
        <taxon>Bacteroidota</taxon>
        <taxon>Chitinophagia</taxon>
        <taxon>Chitinophagales</taxon>
        <taxon>Chitinophagaceae</taxon>
        <taxon>Chitinophaga</taxon>
    </lineage>
</organism>
<keyword evidence="1" id="KW-0732">Signal</keyword>
<feature type="chain" id="PRO_5011587249" evidence="1">
    <location>
        <begin position="27"/>
        <end position="437"/>
    </location>
</feature>
<dbReference type="InterPro" id="IPR017777">
    <property type="entry name" value="ABC_urea-bd_UrtA"/>
</dbReference>
<dbReference type="Proteomes" id="UP000199656">
    <property type="component" value="Unassembled WGS sequence"/>
</dbReference>
<dbReference type="PROSITE" id="PS51257">
    <property type="entry name" value="PROKAR_LIPOPROTEIN"/>
    <property type="match status" value="1"/>
</dbReference>
<dbReference type="NCBIfam" id="TIGR03407">
    <property type="entry name" value="urea_ABC_UrtA"/>
    <property type="match status" value="1"/>
</dbReference>
<dbReference type="AlphaFoldDB" id="A0A1H4G8H3"/>
<gene>
    <name evidence="2" type="ORF">SAMN05660909_05043</name>
</gene>
<dbReference type="CDD" id="cd06355">
    <property type="entry name" value="PBP1_FmdD-like"/>
    <property type="match status" value="1"/>
</dbReference>
<evidence type="ECO:0000313" key="2">
    <source>
        <dbReference type="EMBL" id="SEB05864.1"/>
    </source>
</evidence>
<dbReference type="GO" id="GO:0006865">
    <property type="term" value="P:amino acid transport"/>
    <property type="evidence" value="ECO:0007669"/>
    <property type="project" value="InterPro"/>
</dbReference>
<dbReference type="EMBL" id="FNRL01000034">
    <property type="protein sequence ID" value="SEB05864.1"/>
    <property type="molecule type" value="Genomic_DNA"/>
</dbReference>
<dbReference type="STRING" id="408074.SAMN05660909_05043"/>
<dbReference type="InterPro" id="IPR028082">
    <property type="entry name" value="Peripla_BP_I"/>
</dbReference>
<dbReference type="RefSeq" id="WP_211117968.1">
    <property type="nucleotide sequence ID" value="NZ_BKAT01000056.1"/>
</dbReference>
<dbReference type="PANTHER" id="PTHR47628">
    <property type="match status" value="1"/>
</dbReference>